<comment type="caution">
    <text evidence="5">The sequence shown here is derived from an EMBL/GenBank/DDBJ whole genome shotgun (WGS) entry which is preliminary data.</text>
</comment>
<keyword evidence="2" id="KW-0238">DNA-binding</keyword>
<accession>A0A6L7G304</accession>
<keyword evidence="1" id="KW-0805">Transcription regulation</keyword>
<protein>
    <submittedName>
        <fullName evidence="5">Helix-turn-helix domain-containing protein</fullName>
    </submittedName>
</protein>
<dbReference type="GO" id="GO:0003700">
    <property type="term" value="F:DNA-binding transcription factor activity"/>
    <property type="evidence" value="ECO:0007669"/>
    <property type="project" value="InterPro"/>
</dbReference>
<dbReference type="InterPro" id="IPR020449">
    <property type="entry name" value="Tscrpt_reg_AraC-type_HTH"/>
</dbReference>
<evidence type="ECO:0000313" key="5">
    <source>
        <dbReference type="EMBL" id="MXN17847.1"/>
    </source>
</evidence>
<dbReference type="Proteomes" id="UP000477911">
    <property type="component" value="Unassembled WGS sequence"/>
</dbReference>
<evidence type="ECO:0000259" key="4">
    <source>
        <dbReference type="PROSITE" id="PS01124"/>
    </source>
</evidence>
<dbReference type="SUPFAM" id="SSF46689">
    <property type="entry name" value="Homeodomain-like"/>
    <property type="match status" value="1"/>
</dbReference>
<organism evidence="5 6">
    <name type="scientific">Pseudooceanicola albus</name>
    <dbReference type="NCBI Taxonomy" id="2692189"/>
    <lineage>
        <taxon>Bacteria</taxon>
        <taxon>Pseudomonadati</taxon>
        <taxon>Pseudomonadota</taxon>
        <taxon>Alphaproteobacteria</taxon>
        <taxon>Rhodobacterales</taxon>
        <taxon>Paracoccaceae</taxon>
        <taxon>Pseudooceanicola</taxon>
    </lineage>
</organism>
<dbReference type="PANTHER" id="PTHR46796">
    <property type="entry name" value="HTH-TYPE TRANSCRIPTIONAL ACTIVATOR RHAS-RELATED"/>
    <property type="match status" value="1"/>
</dbReference>
<dbReference type="Pfam" id="PF12833">
    <property type="entry name" value="HTH_18"/>
    <property type="match status" value="1"/>
</dbReference>
<dbReference type="RefSeq" id="WP_160893596.1">
    <property type="nucleotide sequence ID" value="NZ_WUMU01000006.1"/>
</dbReference>
<dbReference type="Pfam" id="PF14525">
    <property type="entry name" value="AraC_binding_2"/>
    <property type="match status" value="1"/>
</dbReference>
<name>A0A6L7G304_9RHOB</name>
<dbReference type="Gene3D" id="1.10.10.60">
    <property type="entry name" value="Homeodomain-like"/>
    <property type="match status" value="1"/>
</dbReference>
<dbReference type="InterPro" id="IPR009057">
    <property type="entry name" value="Homeodomain-like_sf"/>
</dbReference>
<dbReference type="GO" id="GO:0043565">
    <property type="term" value="F:sequence-specific DNA binding"/>
    <property type="evidence" value="ECO:0007669"/>
    <property type="project" value="InterPro"/>
</dbReference>
<dbReference type="SMART" id="SM00342">
    <property type="entry name" value="HTH_ARAC"/>
    <property type="match status" value="1"/>
</dbReference>
<dbReference type="PANTHER" id="PTHR46796:SF6">
    <property type="entry name" value="ARAC SUBFAMILY"/>
    <property type="match status" value="1"/>
</dbReference>
<dbReference type="InterPro" id="IPR018060">
    <property type="entry name" value="HTH_AraC"/>
</dbReference>
<keyword evidence="3" id="KW-0804">Transcription</keyword>
<dbReference type="PRINTS" id="PR00032">
    <property type="entry name" value="HTHARAC"/>
</dbReference>
<sequence>MTLPLTTQTRSLTTIDSAALPARDRFAFWDSVISDHFCPASNRPASDPLAFRARIAMRSLGSIGLSDLGTAGMSSSRSRTAIRRTPLDCFFVSCLSAGEARIEQGGRRGLQKTGDFIMYDSAQPFEIEMVSDYAGKWLRVPRSVMLNRMPHAEAMTARPLSGASPMGRMLTLMLTEAQDLDVGPESPAAQRVGLSLVDLLAAAFDSGTGMVSADNARHAALLDKAKSWILAHLEDPEIDSEAMVRQIGVSRRTLNRIFALEGTTPIRWMWHQRLNRAHELLVSGGEYRVSDVALKCGFSDFSHFARAFKAAFGVMPKTLLARPH</sequence>
<evidence type="ECO:0000313" key="6">
    <source>
        <dbReference type="Proteomes" id="UP000477911"/>
    </source>
</evidence>
<dbReference type="InterPro" id="IPR050204">
    <property type="entry name" value="AraC_XylS_family_regulators"/>
</dbReference>
<feature type="domain" description="HTH araC/xylS-type" evidence="4">
    <location>
        <begin position="223"/>
        <end position="322"/>
    </location>
</feature>
<keyword evidence="6" id="KW-1185">Reference proteome</keyword>
<evidence type="ECO:0000256" key="2">
    <source>
        <dbReference type="ARBA" id="ARBA00023125"/>
    </source>
</evidence>
<proteinExistence type="predicted"/>
<evidence type="ECO:0000256" key="1">
    <source>
        <dbReference type="ARBA" id="ARBA00023015"/>
    </source>
</evidence>
<dbReference type="AlphaFoldDB" id="A0A6L7G304"/>
<evidence type="ECO:0000256" key="3">
    <source>
        <dbReference type="ARBA" id="ARBA00023163"/>
    </source>
</evidence>
<dbReference type="EMBL" id="WUMU01000006">
    <property type="protein sequence ID" value="MXN17847.1"/>
    <property type="molecule type" value="Genomic_DNA"/>
</dbReference>
<dbReference type="PROSITE" id="PS01124">
    <property type="entry name" value="HTH_ARAC_FAMILY_2"/>
    <property type="match status" value="1"/>
</dbReference>
<reference evidence="5 6" key="1">
    <citation type="submission" date="2019-12" db="EMBL/GenBank/DDBJ databases">
        <authorList>
            <person name="Li M."/>
        </authorList>
    </citation>
    <scope>NUCLEOTIDE SEQUENCE [LARGE SCALE GENOMIC DNA]</scope>
    <source>
        <strain evidence="5 6">GBMRC 2024</strain>
    </source>
</reference>
<dbReference type="InterPro" id="IPR035418">
    <property type="entry name" value="AraC-bd_2"/>
</dbReference>
<gene>
    <name evidence="5" type="ORF">GR170_08375</name>
</gene>